<dbReference type="PRINTS" id="PR00455">
    <property type="entry name" value="HTHTETR"/>
</dbReference>
<organism evidence="4 5">
    <name type="scientific">Aureispira anguillae</name>
    <dbReference type="NCBI Taxonomy" id="2864201"/>
    <lineage>
        <taxon>Bacteria</taxon>
        <taxon>Pseudomonadati</taxon>
        <taxon>Bacteroidota</taxon>
        <taxon>Saprospiria</taxon>
        <taxon>Saprospirales</taxon>
        <taxon>Saprospiraceae</taxon>
        <taxon>Aureispira</taxon>
    </lineage>
</organism>
<dbReference type="GO" id="GO:0000976">
    <property type="term" value="F:transcription cis-regulatory region binding"/>
    <property type="evidence" value="ECO:0007669"/>
    <property type="project" value="TreeGrafter"/>
</dbReference>
<protein>
    <submittedName>
        <fullName evidence="4">TetR/AcrR family transcriptional regulator</fullName>
    </submittedName>
</protein>
<accession>A0A915YLP6</accession>
<dbReference type="KEGG" id="aup:AsAng_0061740"/>
<keyword evidence="1 2" id="KW-0238">DNA-binding</keyword>
<keyword evidence="5" id="KW-1185">Reference proteome</keyword>
<feature type="DNA-binding region" description="H-T-H motif" evidence="2">
    <location>
        <begin position="32"/>
        <end position="51"/>
    </location>
</feature>
<dbReference type="Gene3D" id="1.10.357.10">
    <property type="entry name" value="Tetracycline Repressor, domain 2"/>
    <property type="match status" value="1"/>
</dbReference>
<dbReference type="InterPro" id="IPR050109">
    <property type="entry name" value="HTH-type_TetR-like_transc_reg"/>
</dbReference>
<dbReference type="PANTHER" id="PTHR30055">
    <property type="entry name" value="HTH-TYPE TRANSCRIPTIONAL REGULATOR RUTR"/>
    <property type="match status" value="1"/>
</dbReference>
<dbReference type="EMBL" id="AP026867">
    <property type="protein sequence ID" value="BDS15390.1"/>
    <property type="molecule type" value="Genomic_DNA"/>
</dbReference>
<evidence type="ECO:0000256" key="1">
    <source>
        <dbReference type="ARBA" id="ARBA00023125"/>
    </source>
</evidence>
<dbReference type="RefSeq" id="WP_264790550.1">
    <property type="nucleotide sequence ID" value="NZ_AP026867.1"/>
</dbReference>
<dbReference type="GO" id="GO:0003700">
    <property type="term" value="F:DNA-binding transcription factor activity"/>
    <property type="evidence" value="ECO:0007669"/>
    <property type="project" value="TreeGrafter"/>
</dbReference>
<name>A0A915YLP6_9BACT</name>
<dbReference type="PROSITE" id="PS50977">
    <property type="entry name" value="HTH_TETR_2"/>
    <property type="match status" value="1"/>
</dbReference>
<evidence type="ECO:0000313" key="5">
    <source>
        <dbReference type="Proteomes" id="UP001060919"/>
    </source>
</evidence>
<evidence type="ECO:0000259" key="3">
    <source>
        <dbReference type="PROSITE" id="PS50977"/>
    </source>
</evidence>
<dbReference type="InterPro" id="IPR001647">
    <property type="entry name" value="HTH_TetR"/>
</dbReference>
<dbReference type="AlphaFoldDB" id="A0A915YLP6"/>
<dbReference type="SUPFAM" id="SSF46689">
    <property type="entry name" value="Homeodomain-like"/>
    <property type="match status" value="1"/>
</dbReference>
<evidence type="ECO:0000256" key="2">
    <source>
        <dbReference type="PROSITE-ProRule" id="PRU00335"/>
    </source>
</evidence>
<dbReference type="PANTHER" id="PTHR30055:SF223">
    <property type="entry name" value="HTH-TYPE TRANSCRIPTIONAL REGULATOR UIDR"/>
    <property type="match status" value="1"/>
</dbReference>
<sequence>MKSSVNPSKKTKSRILSTALRLFNELGLSQVTLRSIAKEMGISQGNLCYHFKKREAILEALYYQLVALMDEVVAKMATAPPSLKTAFLTSKEMMEQFYAYRFFMLDFVQIMRENEVIHKHYQQLSQLREQQFKGMFQLWIKEGLMRSEEFEGEYNNLLLRSNILGNFWLSSIIVTQALSIELVREYSKVVFQNIYPYLTSKGKLEFHTLNQLI</sequence>
<feature type="domain" description="HTH tetR-type" evidence="3">
    <location>
        <begin position="9"/>
        <end position="69"/>
    </location>
</feature>
<dbReference type="Proteomes" id="UP001060919">
    <property type="component" value="Chromosome"/>
</dbReference>
<dbReference type="InterPro" id="IPR009057">
    <property type="entry name" value="Homeodomain-like_sf"/>
</dbReference>
<proteinExistence type="predicted"/>
<evidence type="ECO:0000313" key="4">
    <source>
        <dbReference type="EMBL" id="BDS15390.1"/>
    </source>
</evidence>
<gene>
    <name evidence="4" type="ORF">AsAng_0061740</name>
</gene>
<dbReference type="Pfam" id="PF00440">
    <property type="entry name" value="TetR_N"/>
    <property type="match status" value="1"/>
</dbReference>
<dbReference type="InterPro" id="IPR025722">
    <property type="entry name" value="TetR"/>
</dbReference>
<dbReference type="Pfam" id="PF13972">
    <property type="entry name" value="TetR"/>
    <property type="match status" value="1"/>
</dbReference>
<reference evidence="4" key="1">
    <citation type="submission" date="2022-09" db="EMBL/GenBank/DDBJ databases">
        <title>Aureispira anguillicida sp. nov., isolated from Leptocephalus of Japanese eel Anguilla japonica.</title>
        <authorList>
            <person name="Yuasa K."/>
            <person name="Mekata T."/>
            <person name="Ikunari K."/>
        </authorList>
    </citation>
    <scope>NUCLEOTIDE SEQUENCE</scope>
    <source>
        <strain evidence="4">EL160426</strain>
    </source>
</reference>